<evidence type="ECO:0000313" key="3">
    <source>
        <dbReference type="EMBL" id="WYY07799.1"/>
    </source>
</evidence>
<gene>
    <name evidence="3" type="ORF">RVF87_01545</name>
</gene>
<sequence length="436" mass="45824">MTQAARRRMRAFLRAAVLGALTALVVTSCSDGHLDVRSVPAAGWSSYGGNSANTNLTYAQPSADLTLSWSRSMGGPITAPITMNGGGDVIVNSRTARGCNMTVLDNRAGRKNFCQRLTDGFWGNAALVDQFSQPYIGEPGLFLALTGGGATRWRHQVPGTATSAKFAGPGRVLVTTTQGRVMILDSQNGDLAMPELNLWRTTAEDPSAGLNECVTGGPGCAISAPPAVDWGHERIILNFFPQGAETAQLKALTYGFDGEHRALTEQWTADLPQGVVGPPVVSSDGATVYAFARDHKLYALDAATGKTRWSHDVGDAGFATMSVSPDGVIIPAGKLGAPLTILKDEGDKVAEIARRDDLQTAGLSTMTTSGTAWTVVRSGTDQHLELLEIDTASGTTKRTLPMPDAKGFVTGIAVSPSGQIGVATYAGTVYYYAAKR</sequence>
<feature type="signal peptide" evidence="1">
    <location>
        <begin position="1"/>
        <end position="28"/>
    </location>
</feature>
<protein>
    <submittedName>
        <fullName evidence="3">PQQ-binding-like beta-propeller repeat protein</fullName>
    </submittedName>
</protein>
<dbReference type="InterPro" id="IPR011047">
    <property type="entry name" value="Quinoprotein_ADH-like_sf"/>
</dbReference>
<feature type="domain" description="Pyrrolo-quinoline quinone repeat" evidence="2">
    <location>
        <begin position="265"/>
        <end position="410"/>
    </location>
</feature>
<dbReference type="Pfam" id="PF13360">
    <property type="entry name" value="PQQ_2"/>
    <property type="match status" value="1"/>
</dbReference>
<name>A0ABZ2U5C4_9ACTN</name>
<dbReference type="RefSeq" id="WP_066166316.1">
    <property type="nucleotide sequence ID" value="NZ_CP136137.1"/>
</dbReference>
<dbReference type="EMBL" id="CP136137">
    <property type="protein sequence ID" value="WYY07799.1"/>
    <property type="molecule type" value="Genomic_DNA"/>
</dbReference>
<accession>A0ABZ2U5C4</accession>
<dbReference type="Gene3D" id="2.130.10.10">
    <property type="entry name" value="YVTN repeat-like/Quinoprotein amine dehydrogenase"/>
    <property type="match status" value="2"/>
</dbReference>
<keyword evidence="4" id="KW-1185">Reference proteome</keyword>
<organism evidence="3 4">
    <name type="scientific">Gordonia hydrophobica</name>
    <dbReference type="NCBI Taxonomy" id="40516"/>
    <lineage>
        <taxon>Bacteria</taxon>
        <taxon>Bacillati</taxon>
        <taxon>Actinomycetota</taxon>
        <taxon>Actinomycetes</taxon>
        <taxon>Mycobacteriales</taxon>
        <taxon>Gordoniaceae</taxon>
        <taxon>Gordonia</taxon>
    </lineage>
</organism>
<dbReference type="SUPFAM" id="SSF50998">
    <property type="entry name" value="Quinoprotein alcohol dehydrogenase-like"/>
    <property type="match status" value="1"/>
</dbReference>
<evidence type="ECO:0000256" key="1">
    <source>
        <dbReference type="SAM" id="SignalP"/>
    </source>
</evidence>
<feature type="chain" id="PRO_5046135293" evidence="1">
    <location>
        <begin position="29"/>
        <end position="436"/>
    </location>
</feature>
<dbReference type="Proteomes" id="UP001479933">
    <property type="component" value="Chromosome"/>
</dbReference>
<evidence type="ECO:0000259" key="2">
    <source>
        <dbReference type="Pfam" id="PF13360"/>
    </source>
</evidence>
<evidence type="ECO:0000313" key="4">
    <source>
        <dbReference type="Proteomes" id="UP001479933"/>
    </source>
</evidence>
<dbReference type="InterPro" id="IPR002372">
    <property type="entry name" value="PQQ_rpt_dom"/>
</dbReference>
<dbReference type="InterPro" id="IPR018391">
    <property type="entry name" value="PQQ_b-propeller_rpt"/>
</dbReference>
<dbReference type="InterPro" id="IPR015943">
    <property type="entry name" value="WD40/YVTN_repeat-like_dom_sf"/>
</dbReference>
<dbReference type="SMART" id="SM00564">
    <property type="entry name" value="PQQ"/>
    <property type="match status" value="2"/>
</dbReference>
<keyword evidence="1" id="KW-0732">Signal</keyword>
<proteinExistence type="predicted"/>
<reference evidence="3 4" key="1">
    <citation type="journal article" date="2023" name="Virus Evol.">
        <title>Computational host range prediction-The good, the bad, and the ugly.</title>
        <authorList>
            <person name="Howell A.A."/>
            <person name="Versoza C.J."/>
            <person name="Pfeifer S.P."/>
        </authorList>
    </citation>
    <scope>NUCLEOTIDE SEQUENCE [LARGE SCALE GENOMIC DNA]</scope>
    <source>
        <strain evidence="3 4">1610/1b</strain>
    </source>
</reference>
<dbReference type="PROSITE" id="PS51257">
    <property type="entry name" value="PROKAR_LIPOPROTEIN"/>
    <property type="match status" value="1"/>
</dbReference>